<reference evidence="2 3" key="1">
    <citation type="journal article" date="2018" name="Nat. Biotechnol.">
        <title>A standardized bacterial taxonomy based on genome phylogeny substantially revises the tree of life.</title>
        <authorList>
            <person name="Parks D.H."/>
            <person name="Chuvochina M."/>
            <person name="Waite D.W."/>
            <person name="Rinke C."/>
            <person name="Skarshewski A."/>
            <person name="Chaumeil P.A."/>
            <person name="Hugenholtz P."/>
        </authorList>
    </citation>
    <scope>NUCLEOTIDE SEQUENCE [LARGE SCALE GENOMIC DNA]</scope>
    <source>
        <strain evidence="2">UBA10227</strain>
    </source>
</reference>
<comment type="caution">
    <text evidence="2">The sequence shown here is derived from an EMBL/GenBank/DDBJ whole genome shotgun (WGS) entry which is preliminary data.</text>
</comment>
<evidence type="ECO:0000259" key="1">
    <source>
        <dbReference type="Pfam" id="PF00534"/>
    </source>
</evidence>
<dbReference type="Gene3D" id="3.40.50.2000">
    <property type="entry name" value="Glycogen Phosphorylase B"/>
    <property type="match status" value="2"/>
</dbReference>
<gene>
    <name evidence="2" type="ORF">DHV22_05580</name>
</gene>
<dbReference type="PANTHER" id="PTHR12526:SF630">
    <property type="entry name" value="GLYCOSYLTRANSFERASE"/>
    <property type="match status" value="1"/>
</dbReference>
<protein>
    <submittedName>
        <fullName evidence="2">Glycosyltransferase</fullName>
    </submittedName>
</protein>
<dbReference type="Pfam" id="PF00534">
    <property type="entry name" value="Glycos_transf_1"/>
    <property type="match status" value="1"/>
</dbReference>
<name>A0A3D6BSW1_9FLAO</name>
<dbReference type="SUPFAM" id="SSF53756">
    <property type="entry name" value="UDP-Glycosyltransferase/glycogen phosphorylase"/>
    <property type="match status" value="1"/>
</dbReference>
<evidence type="ECO:0000313" key="2">
    <source>
        <dbReference type="EMBL" id="HCY81105.1"/>
    </source>
</evidence>
<proteinExistence type="predicted"/>
<dbReference type="InterPro" id="IPR001296">
    <property type="entry name" value="Glyco_trans_1"/>
</dbReference>
<dbReference type="GO" id="GO:0016757">
    <property type="term" value="F:glycosyltransferase activity"/>
    <property type="evidence" value="ECO:0007669"/>
    <property type="project" value="InterPro"/>
</dbReference>
<dbReference type="EMBL" id="DPRK01000095">
    <property type="protein sequence ID" value="HCY81105.1"/>
    <property type="molecule type" value="Genomic_DNA"/>
</dbReference>
<feature type="non-terminal residue" evidence="2">
    <location>
        <position position="1"/>
    </location>
</feature>
<sequence length="249" mass="28068">SLITKTMIPLFYNRNDKLFSNSIYINEDLKKHFNVNIDTSVIYNPTVLNKEKLHIDNHNHLTETFKVVTVGRLIPVKNQKHILKSLSILSKNIHLDIYGDGDLLEELKQLTTDLNMQNHVDFKGNVLNVHSEIIDSHCFVLSSSTEGFPNVLLEAMSVGLPVIATNCMSGPLELLNENEPVTIEKGGFYKAKYGLLVNVDDVEGLAEAIKYFQENNEQRMVYGGLGYTRSKDYGIDKIGLQLKTLIDSV</sequence>
<evidence type="ECO:0000313" key="3">
    <source>
        <dbReference type="Proteomes" id="UP000263268"/>
    </source>
</evidence>
<feature type="domain" description="Glycosyl transferase family 1" evidence="1">
    <location>
        <begin position="56"/>
        <end position="221"/>
    </location>
</feature>
<dbReference type="Proteomes" id="UP000263268">
    <property type="component" value="Unassembled WGS sequence"/>
</dbReference>
<dbReference type="PANTHER" id="PTHR12526">
    <property type="entry name" value="GLYCOSYLTRANSFERASE"/>
    <property type="match status" value="1"/>
</dbReference>
<accession>A0A3D6BSW1</accession>
<organism evidence="2 3">
    <name type="scientific">Xanthomarina gelatinilytica</name>
    <dbReference type="NCBI Taxonomy" id="1137281"/>
    <lineage>
        <taxon>Bacteria</taxon>
        <taxon>Pseudomonadati</taxon>
        <taxon>Bacteroidota</taxon>
        <taxon>Flavobacteriia</taxon>
        <taxon>Flavobacteriales</taxon>
        <taxon>Flavobacteriaceae</taxon>
        <taxon>Xanthomarina</taxon>
    </lineage>
</organism>
<dbReference type="AlphaFoldDB" id="A0A3D6BSW1"/>
<keyword evidence="2" id="KW-0808">Transferase</keyword>